<protein>
    <submittedName>
        <fullName evidence="1">Uncharacterized protein</fullName>
    </submittedName>
</protein>
<evidence type="ECO:0000313" key="2">
    <source>
        <dbReference type="Proteomes" id="UP001324115"/>
    </source>
</evidence>
<dbReference type="EMBL" id="JAXUIC010000011">
    <property type="protein sequence ID" value="KAK4563484.1"/>
    <property type="molecule type" value="Genomic_DNA"/>
</dbReference>
<keyword evidence="2" id="KW-1185">Reference proteome</keyword>
<name>A0AAN7E698_QUERU</name>
<dbReference type="PANTHER" id="PTHR33710:SF62">
    <property type="entry name" value="DUF4283 DOMAIN PROTEIN"/>
    <property type="match status" value="1"/>
</dbReference>
<dbReference type="AlphaFoldDB" id="A0AAN7E698"/>
<accession>A0AAN7E698</accession>
<sequence length="192" mass="22345">MTLLSWKCQELGNLRIVRALKKLLGTSMNSWGSQKRRGGSLRPRQQIEGFIDTINWCGFWDIGFSGPKFTWIYQKSNGTQIRERFPTTKLIHLTSAALDHSPLLLRLSPTSRKWKIGKVFRFESMWLKDPHCEDVVREAWEEGLAANHKYVLGKCLESCRARLETWNKKEFGYVGRKIAKLQMNVQIVYKTP</sequence>
<organism evidence="1 2">
    <name type="scientific">Quercus rubra</name>
    <name type="common">Northern red oak</name>
    <name type="synonym">Quercus borealis</name>
    <dbReference type="NCBI Taxonomy" id="3512"/>
    <lineage>
        <taxon>Eukaryota</taxon>
        <taxon>Viridiplantae</taxon>
        <taxon>Streptophyta</taxon>
        <taxon>Embryophyta</taxon>
        <taxon>Tracheophyta</taxon>
        <taxon>Spermatophyta</taxon>
        <taxon>Magnoliopsida</taxon>
        <taxon>eudicotyledons</taxon>
        <taxon>Gunneridae</taxon>
        <taxon>Pentapetalae</taxon>
        <taxon>rosids</taxon>
        <taxon>fabids</taxon>
        <taxon>Fagales</taxon>
        <taxon>Fagaceae</taxon>
        <taxon>Quercus</taxon>
    </lineage>
</organism>
<reference evidence="1 2" key="1">
    <citation type="journal article" date="2023" name="G3 (Bethesda)">
        <title>A haplotype-resolved chromosome-scale genome for Quercus rubra L. provides insights into the genetics of adaptive traits for red oak species.</title>
        <authorList>
            <person name="Kapoor B."/>
            <person name="Jenkins J."/>
            <person name="Schmutz J."/>
            <person name="Zhebentyayeva T."/>
            <person name="Kuelheim C."/>
            <person name="Coggeshall M."/>
            <person name="Heim C."/>
            <person name="Lasky J.R."/>
            <person name="Leites L."/>
            <person name="Islam-Faridi N."/>
            <person name="Romero-Severson J."/>
            <person name="DeLeo V.L."/>
            <person name="Lucas S.M."/>
            <person name="Lazic D."/>
            <person name="Gailing O."/>
            <person name="Carlson J."/>
            <person name="Staton M."/>
        </authorList>
    </citation>
    <scope>NUCLEOTIDE SEQUENCE [LARGE SCALE GENOMIC DNA]</scope>
    <source>
        <strain evidence="1">Pseudo-F2</strain>
    </source>
</reference>
<proteinExistence type="predicted"/>
<dbReference type="Proteomes" id="UP001324115">
    <property type="component" value="Unassembled WGS sequence"/>
</dbReference>
<comment type="caution">
    <text evidence="1">The sequence shown here is derived from an EMBL/GenBank/DDBJ whole genome shotgun (WGS) entry which is preliminary data.</text>
</comment>
<gene>
    <name evidence="1" type="ORF">RGQ29_005838</name>
</gene>
<evidence type="ECO:0000313" key="1">
    <source>
        <dbReference type="EMBL" id="KAK4563484.1"/>
    </source>
</evidence>
<dbReference type="PANTHER" id="PTHR33710">
    <property type="entry name" value="BNAC02G09200D PROTEIN"/>
    <property type="match status" value="1"/>
</dbReference>